<proteinExistence type="predicted"/>
<accession>A0A833PFD4</accession>
<dbReference type="Proteomes" id="UP000490535">
    <property type="component" value="Unassembled WGS sequence"/>
</dbReference>
<dbReference type="AlphaFoldDB" id="A0A833PFD4"/>
<organism evidence="1 2">
    <name type="scientific">Acinetobacter bereziniae</name>
    <name type="common">Acinetobacter genomosp. 10</name>
    <dbReference type="NCBI Taxonomy" id="106648"/>
    <lineage>
        <taxon>Bacteria</taxon>
        <taxon>Pseudomonadati</taxon>
        <taxon>Pseudomonadota</taxon>
        <taxon>Gammaproteobacteria</taxon>
        <taxon>Moraxellales</taxon>
        <taxon>Moraxellaceae</taxon>
        <taxon>Acinetobacter</taxon>
    </lineage>
</organism>
<comment type="caution">
    <text evidence="1">The sequence shown here is derived from an EMBL/GenBank/DDBJ whole genome shotgun (WGS) entry which is preliminary data.</text>
</comment>
<protein>
    <submittedName>
        <fullName evidence="1">Uncharacterized protein</fullName>
    </submittedName>
</protein>
<evidence type="ECO:0000313" key="1">
    <source>
        <dbReference type="EMBL" id="KAF1024979.1"/>
    </source>
</evidence>
<gene>
    <name evidence="1" type="ORF">GAK29_02243</name>
</gene>
<sequence length="72" mass="7489">MTPTSVGGIFWAAPPASCADLGSLLQPTSAILVARAQAVRAGAQSFADIIIPPRLDSYLKIICSDLTFLVSI</sequence>
<evidence type="ECO:0000313" key="2">
    <source>
        <dbReference type="Proteomes" id="UP000490535"/>
    </source>
</evidence>
<reference evidence="2" key="1">
    <citation type="journal article" date="2020" name="MBio">
        <title>Horizontal gene transfer to a defensive symbiont with a reduced genome amongst a multipartite beetle microbiome.</title>
        <authorList>
            <person name="Waterworth S.C."/>
            <person name="Florez L.V."/>
            <person name="Rees E.R."/>
            <person name="Hertweck C."/>
            <person name="Kaltenpoth M."/>
            <person name="Kwan J.C."/>
        </authorList>
    </citation>
    <scope>NUCLEOTIDE SEQUENCE [LARGE SCALE GENOMIC DNA]</scope>
</reference>
<name>A0A833PFD4_ACIBZ</name>
<dbReference type="EMBL" id="WNDP01000049">
    <property type="protein sequence ID" value="KAF1024979.1"/>
    <property type="molecule type" value="Genomic_DNA"/>
</dbReference>